<organism evidence="2 3">
    <name type="scientific">Nocardioides soli</name>
    <dbReference type="NCBI Taxonomy" id="1036020"/>
    <lineage>
        <taxon>Bacteria</taxon>
        <taxon>Bacillati</taxon>
        <taxon>Actinomycetota</taxon>
        <taxon>Actinomycetes</taxon>
        <taxon>Propionibacteriales</taxon>
        <taxon>Nocardioidaceae</taxon>
        <taxon>Nocardioides</taxon>
    </lineage>
</organism>
<dbReference type="AlphaFoldDB" id="A0A7W4VSV1"/>
<dbReference type="EMBL" id="JACHWR010000001">
    <property type="protein sequence ID" value="MBB3041151.1"/>
    <property type="molecule type" value="Genomic_DNA"/>
</dbReference>
<keyword evidence="3" id="KW-1185">Reference proteome</keyword>
<sequence length="91" mass="9241">MSADGVSTADITDQAGATYVAPASTSPKQRAAKVGTTITVDVPKGADRVEVVRPDGSTVSVRARRGRAVYVLDRPGVHVVAGETVHAKAGG</sequence>
<reference evidence="2 3" key="1">
    <citation type="submission" date="2020-08" db="EMBL/GenBank/DDBJ databases">
        <title>Sequencing the genomes of 1000 actinobacteria strains.</title>
        <authorList>
            <person name="Klenk H.-P."/>
        </authorList>
    </citation>
    <scope>NUCLEOTIDE SEQUENCE [LARGE SCALE GENOMIC DNA]</scope>
    <source>
        <strain evidence="2 3">DSM 105498</strain>
    </source>
</reference>
<evidence type="ECO:0000313" key="2">
    <source>
        <dbReference type="EMBL" id="MBB3041151.1"/>
    </source>
</evidence>
<evidence type="ECO:0000256" key="1">
    <source>
        <dbReference type="SAM" id="MobiDB-lite"/>
    </source>
</evidence>
<accession>A0A7W4VSV1</accession>
<dbReference type="RefSeq" id="WP_183591082.1">
    <property type="nucleotide sequence ID" value="NZ_JACHWR010000001.1"/>
</dbReference>
<name>A0A7W4VSV1_9ACTN</name>
<evidence type="ECO:0000313" key="3">
    <source>
        <dbReference type="Proteomes" id="UP000589626"/>
    </source>
</evidence>
<protein>
    <submittedName>
        <fullName evidence="2">Uncharacterized protein</fullName>
    </submittedName>
</protein>
<dbReference type="Proteomes" id="UP000589626">
    <property type="component" value="Unassembled WGS sequence"/>
</dbReference>
<proteinExistence type="predicted"/>
<feature type="region of interest" description="Disordered" evidence="1">
    <location>
        <begin position="1"/>
        <end position="28"/>
    </location>
</feature>
<comment type="caution">
    <text evidence="2">The sequence shown here is derived from an EMBL/GenBank/DDBJ whole genome shotgun (WGS) entry which is preliminary data.</text>
</comment>
<gene>
    <name evidence="2" type="ORF">FHU40_000952</name>
</gene>